<dbReference type="Gene3D" id="3.40.50.1110">
    <property type="entry name" value="SGNH hydrolase"/>
    <property type="match status" value="1"/>
</dbReference>
<proteinExistence type="predicted"/>
<accession>A0A383BMT4</accession>
<sequence>MNWVFIRRKFLNWKLIYINLLIFAICVIFLELFFGDWLKDNNLNQLMLIRNSDWVFRIVDDHPYPYDKAYIYYSRDQWGLRGESFKNPSDVKMLTVGGSTTDQRYITEGETWQDVMVTTLKDRGIDFPVANAGIDGHSTFGHIFALETWLNQIEGLEPEFIGLQVGIGDLLRQEANEYDMNLGYYHDDGLNFIRRLMQKSALYHAFLVMNNIVLLKTTKAGHSKVDFSEL</sequence>
<keyword evidence="1" id="KW-0812">Transmembrane</keyword>
<organism evidence="2">
    <name type="scientific">marine metagenome</name>
    <dbReference type="NCBI Taxonomy" id="408172"/>
    <lineage>
        <taxon>unclassified sequences</taxon>
        <taxon>metagenomes</taxon>
        <taxon>ecological metagenomes</taxon>
    </lineage>
</organism>
<gene>
    <name evidence="2" type="ORF">METZ01_LOCUS474076</name>
</gene>
<feature type="transmembrane region" description="Helical" evidence="1">
    <location>
        <begin position="15"/>
        <end position="38"/>
    </location>
</feature>
<dbReference type="AlphaFoldDB" id="A0A383BMT4"/>
<evidence type="ECO:0000256" key="1">
    <source>
        <dbReference type="SAM" id="Phobius"/>
    </source>
</evidence>
<evidence type="ECO:0000313" key="2">
    <source>
        <dbReference type="EMBL" id="SVE21222.1"/>
    </source>
</evidence>
<dbReference type="InterPro" id="IPR036514">
    <property type="entry name" value="SGNH_hydro_sf"/>
</dbReference>
<dbReference type="EMBL" id="UINC01201747">
    <property type="protein sequence ID" value="SVE21222.1"/>
    <property type="molecule type" value="Genomic_DNA"/>
</dbReference>
<name>A0A383BMT4_9ZZZZ</name>
<feature type="non-terminal residue" evidence="2">
    <location>
        <position position="230"/>
    </location>
</feature>
<keyword evidence="1" id="KW-1133">Transmembrane helix</keyword>
<keyword evidence="1" id="KW-0472">Membrane</keyword>
<dbReference type="SUPFAM" id="SSF52266">
    <property type="entry name" value="SGNH hydrolase"/>
    <property type="match status" value="1"/>
</dbReference>
<reference evidence="2" key="1">
    <citation type="submission" date="2018-05" db="EMBL/GenBank/DDBJ databases">
        <authorList>
            <person name="Lanie J.A."/>
            <person name="Ng W.-L."/>
            <person name="Kazmierczak K.M."/>
            <person name="Andrzejewski T.M."/>
            <person name="Davidsen T.M."/>
            <person name="Wayne K.J."/>
            <person name="Tettelin H."/>
            <person name="Glass J.I."/>
            <person name="Rusch D."/>
            <person name="Podicherti R."/>
            <person name="Tsui H.-C.T."/>
            <person name="Winkler M.E."/>
        </authorList>
    </citation>
    <scope>NUCLEOTIDE SEQUENCE</scope>
</reference>
<evidence type="ECO:0008006" key="3">
    <source>
        <dbReference type="Google" id="ProtNLM"/>
    </source>
</evidence>
<protein>
    <recommendedName>
        <fullName evidence="3">SGNH hydrolase-type esterase domain-containing protein</fullName>
    </recommendedName>
</protein>